<comment type="catalytic activity">
    <reaction evidence="3">
        <text>chorismate = prephenate</text>
        <dbReference type="Rhea" id="RHEA:13897"/>
        <dbReference type="ChEBI" id="CHEBI:29748"/>
        <dbReference type="ChEBI" id="CHEBI:29934"/>
        <dbReference type="EC" id="5.4.99.5"/>
    </reaction>
</comment>
<evidence type="ECO:0000313" key="4">
    <source>
        <dbReference type="EMBL" id="XAY05343.1"/>
    </source>
</evidence>
<feature type="binding site" evidence="2">
    <location>
        <position position="11"/>
    </location>
    <ligand>
        <name>prephenate</name>
        <dbReference type="ChEBI" id="CHEBI:29934"/>
    </ligand>
</feature>
<name>A0AAU7AUI2_9ACTN</name>
<keyword evidence="2 3" id="KW-0028">Amino-acid biosynthesis</keyword>
<dbReference type="PROSITE" id="PS51167">
    <property type="entry name" value="CHORISMATE_MUT_1"/>
    <property type="match status" value="1"/>
</dbReference>
<dbReference type="InterPro" id="IPR035959">
    <property type="entry name" value="RutC-like_sf"/>
</dbReference>
<dbReference type="PANTHER" id="PTHR21164:SF0">
    <property type="entry name" value="CHORISMATE MUTASE AROH"/>
    <property type="match status" value="1"/>
</dbReference>
<dbReference type="KEGG" id="parq:DSM112329_02192"/>
<evidence type="ECO:0000256" key="3">
    <source>
        <dbReference type="PROSITE-ProRule" id="PRU00514"/>
    </source>
</evidence>
<dbReference type="PANTHER" id="PTHR21164">
    <property type="entry name" value="CHORISMATE MUTASE"/>
    <property type="match status" value="1"/>
</dbReference>
<dbReference type="Gene3D" id="3.30.1330.40">
    <property type="entry name" value="RutC-like"/>
    <property type="match status" value="1"/>
</dbReference>
<accession>A0AAU7AUI2</accession>
<dbReference type="EMBL" id="CP114014">
    <property type="protein sequence ID" value="XAY05343.1"/>
    <property type="molecule type" value="Genomic_DNA"/>
</dbReference>
<dbReference type="EC" id="5.4.99.5" evidence="1 3"/>
<gene>
    <name evidence="4" type="primary">aroH</name>
    <name evidence="4" type="ORF">DSM112329_02192</name>
</gene>
<feature type="binding site" evidence="2">
    <location>
        <position position="93"/>
    </location>
    <ligand>
        <name>prephenate</name>
        <dbReference type="ChEBI" id="CHEBI:29934"/>
    </ligand>
</feature>
<dbReference type="SUPFAM" id="SSF55298">
    <property type="entry name" value="YjgF-like"/>
    <property type="match status" value="1"/>
</dbReference>
<reference evidence="4" key="1">
    <citation type="submission" date="2022-12" db="EMBL/GenBank/DDBJ databases">
        <title>Paraconexibacter alkalitolerans sp. nov. and Baekduia alba sp. nov., isolated from soil and emended description of the genera Paraconexibacter (Chun et al., 2020) and Baekduia (An et al., 2020).</title>
        <authorList>
            <person name="Vieira S."/>
            <person name="Huber K.J."/>
            <person name="Geppert A."/>
            <person name="Wolf J."/>
            <person name="Neumann-Schaal M."/>
            <person name="Muesken M."/>
            <person name="Overmann J."/>
        </authorList>
    </citation>
    <scope>NUCLEOTIDE SEQUENCE</scope>
    <source>
        <strain evidence="4">AEG42_29</strain>
    </source>
</reference>
<keyword evidence="2 3" id="KW-0057">Aromatic amino acid biosynthesis</keyword>
<dbReference type="NCBIfam" id="TIGR01796">
    <property type="entry name" value="CM_mono_aroH"/>
    <property type="match status" value="1"/>
</dbReference>
<dbReference type="GO" id="GO:0008652">
    <property type="term" value="P:amino acid biosynthetic process"/>
    <property type="evidence" value="ECO:0007669"/>
    <property type="project" value="UniProtKB-UniRule"/>
</dbReference>
<keyword evidence="3 4" id="KW-0413">Isomerase</keyword>
<dbReference type="GO" id="GO:0004106">
    <property type="term" value="F:chorismate mutase activity"/>
    <property type="evidence" value="ECO:0007669"/>
    <property type="project" value="UniProtKB-UniRule"/>
</dbReference>
<proteinExistence type="predicted"/>
<dbReference type="GO" id="GO:0009073">
    <property type="term" value="P:aromatic amino acid family biosynthetic process"/>
    <property type="evidence" value="ECO:0007669"/>
    <property type="project" value="UniProtKB-UniRule"/>
</dbReference>
<dbReference type="CDD" id="cd02185">
    <property type="entry name" value="AroH"/>
    <property type="match status" value="1"/>
</dbReference>
<feature type="binding site" evidence="2">
    <location>
        <position position="110"/>
    </location>
    <ligand>
        <name>prephenate</name>
        <dbReference type="ChEBI" id="CHEBI:29934"/>
    </ligand>
</feature>
<protein>
    <recommendedName>
        <fullName evidence="1 3">chorismate mutase</fullName>
        <ecNumber evidence="1 3">5.4.99.5</ecNumber>
    </recommendedName>
</protein>
<dbReference type="Pfam" id="PF07736">
    <property type="entry name" value="CM_1"/>
    <property type="match status" value="1"/>
</dbReference>
<dbReference type="AlphaFoldDB" id="A0AAU7AUI2"/>
<dbReference type="GO" id="GO:0046417">
    <property type="term" value="P:chorismate metabolic process"/>
    <property type="evidence" value="ECO:0007669"/>
    <property type="project" value="TreeGrafter"/>
</dbReference>
<sequence>MNGAVRLFALRGASSVDVNESGAILGATSWLMREIMKRNQIGPDDVVSCIFTLTADLDAEFPAVAARQLGFDKVPLLCAKEVEVPGSLPRVIRVLIHYYADESHEAKHVYLGEARALRMDLEAAQ</sequence>
<organism evidence="4">
    <name type="scientific">Paraconexibacter sp. AEG42_29</name>
    <dbReference type="NCBI Taxonomy" id="2997339"/>
    <lineage>
        <taxon>Bacteria</taxon>
        <taxon>Bacillati</taxon>
        <taxon>Actinomycetota</taxon>
        <taxon>Thermoleophilia</taxon>
        <taxon>Solirubrobacterales</taxon>
        <taxon>Paraconexibacteraceae</taxon>
        <taxon>Paraconexibacter</taxon>
    </lineage>
</organism>
<dbReference type="PIRSF" id="PIRSF005965">
    <property type="entry name" value="Chor_mut_AroH"/>
    <property type="match status" value="1"/>
</dbReference>
<evidence type="ECO:0000256" key="2">
    <source>
        <dbReference type="PIRSR" id="PIRSR005965-1"/>
    </source>
</evidence>
<dbReference type="InterPro" id="IPR008243">
    <property type="entry name" value="Chorismate_mutase_AroH"/>
</dbReference>
<evidence type="ECO:0000256" key="1">
    <source>
        <dbReference type="NCBIfam" id="TIGR01796"/>
    </source>
</evidence>